<feature type="compositionally biased region" description="Acidic residues" evidence="1">
    <location>
        <begin position="34"/>
        <end position="46"/>
    </location>
</feature>
<protein>
    <submittedName>
        <fullName evidence="2">Uncharacterized protein</fullName>
    </submittedName>
</protein>
<sequence length="180" mass="20319">MQVPTVTLEDLQAFQASHFPGHPQTIHPPVAEPANDDTYEDGEEDLGYYPDGVKRTLTDEQIRIFRHSEIHALLRERQLQQDEADYEARREKSEDEPHQTVRAEENAINAATETPSAQGSATNVQPSSRQPPKALSRPVPTAAESEYLDYGEIDETSTDKGQTQEPQINHPRRKVISYDD</sequence>
<feature type="compositionally biased region" description="Basic and acidic residues" evidence="1">
    <location>
        <begin position="76"/>
        <end position="105"/>
    </location>
</feature>
<keyword evidence="3" id="KW-1185">Reference proteome</keyword>
<dbReference type="InterPro" id="IPR024526">
    <property type="entry name" value="DUF3807"/>
</dbReference>
<proteinExistence type="predicted"/>
<feature type="compositionally biased region" description="Acidic residues" evidence="1">
    <location>
        <begin position="146"/>
        <end position="156"/>
    </location>
</feature>
<dbReference type="Pfam" id="PF12720">
    <property type="entry name" value="DUF3807"/>
    <property type="match status" value="1"/>
</dbReference>
<dbReference type="AlphaFoldDB" id="A0A9W9W6A0"/>
<feature type="compositionally biased region" description="Polar residues" evidence="1">
    <location>
        <begin position="115"/>
        <end position="130"/>
    </location>
</feature>
<feature type="compositionally biased region" description="Basic residues" evidence="1">
    <location>
        <begin position="170"/>
        <end position="180"/>
    </location>
</feature>
<dbReference type="PANTHER" id="PTHR40642">
    <property type="entry name" value="YALI0F31295P"/>
    <property type="match status" value="1"/>
</dbReference>
<dbReference type="EMBL" id="JAPZBU010000005">
    <property type="protein sequence ID" value="KAJ5404269.1"/>
    <property type="molecule type" value="Genomic_DNA"/>
</dbReference>
<dbReference type="RefSeq" id="XP_056491511.1">
    <property type="nucleotide sequence ID" value="XM_056628777.1"/>
</dbReference>
<name>A0A9W9W6A0_9EURO</name>
<gene>
    <name evidence="2" type="ORF">N7509_004140</name>
</gene>
<feature type="region of interest" description="Disordered" evidence="1">
    <location>
        <begin position="16"/>
        <end position="52"/>
    </location>
</feature>
<feature type="region of interest" description="Disordered" evidence="1">
    <location>
        <begin position="76"/>
        <end position="180"/>
    </location>
</feature>
<dbReference type="GeneID" id="81367757"/>
<evidence type="ECO:0000256" key="1">
    <source>
        <dbReference type="SAM" id="MobiDB-lite"/>
    </source>
</evidence>
<evidence type="ECO:0000313" key="2">
    <source>
        <dbReference type="EMBL" id="KAJ5404269.1"/>
    </source>
</evidence>
<reference evidence="2" key="1">
    <citation type="submission" date="2022-12" db="EMBL/GenBank/DDBJ databases">
        <authorList>
            <person name="Petersen C."/>
        </authorList>
    </citation>
    <scope>NUCLEOTIDE SEQUENCE</scope>
    <source>
        <strain evidence="2">IBT 29677</strain>
    </source>
</reference>
<accession>A0A9W9W6A0</accession>
<organism evidence="2 3">
    <name type="scientific">Penicillium cosmopolitanum</name>
    <dbReference type="NCBI Taxonomy" id="1131564"/>
    <lineage>
        <taxon>Eukaryota</taxon>
        <taxon>Fungi</taxon>
        <taxon>Dikarya</taxon>
        <taxon>Ascomycota</taxon>
        <taxon>Pezizomycotina</taxon>
        <taxon>Eurotiomycetes</taxon>
        <taxon>Eurotiomycetidae</taxon>
        <taxon>Eurotiales</taxon>
        <taxon>Aspergillaceae</taxon>
        <taxon>Penicillium</taxon>
    </lineage>
</organism>
<comment type="caution">
    <text evidence="2">The sequence shown here is derived from an EMBL/GenBank/DDBJ whole genome shotgun (WGS) entry which is preliminary data.</text>
</comment>
<dbReference type="OrthoDB" id="5422320at2759"/>
<reference evidence="2" key="2">
    <citation type="journal article" date="2023" name="IMA Fungus">
        <title>Comparative genomic study of the Penicillium genus elucidates a diverse pangenome and 15 lateral gene transfer events.</title>
        <authorList>
            <person name="Petersen C."/>
            <person name="Sorensen T."/>
            <person name="Nielsen M.R."/>
            <person name="Sondergaard T.E."/>
            <person name="Sorensen J.L."/>
            <person name="Fitzpatrick D.A."/>
            <person name="Frisvad J.C."/>
            <person name="Nielsen K.L."/>
        </authorList>
    </citation>
    <scope>NUCLEOTIDE SEQUENCE</scope>
    <source>
        <strain evidence="2">IBT 29677</strain>
    </source>
</reference>
<evidence type="ECO:0000313" key="3">
    <source>
        <dbReference type="Proteomes" id="UP001147747"/>
    </source>
</evidence>
<dbReference type="Proteomes" id="UP001147747">
    <property type="component" value="Unassembled WGS sequence"/>
</dbReference>
<dbReference type="PANTHER" id="PTHR40642:SF1">
    <property type="entry name" value="YALI0F31295P"/>
    <property type="match status" value="1"/>
</dbReference>